<protein>
    <submittedName>
        <fullName evidence="1">Uncharacterized protein</fullName>
    </submittedName>
</protein>
<reference evidence="1" key="1">
    <citation type="journal article" date="2019" name="BMC Genomics">
        <title>A new reference genome for Sorghum bicolor reveals high levels of sequence similarity between sweet and grain genotypes: implications for the genetics of sugar metabolism.</title>
        <authorList>
            <person name="Cooper E.A."/>
            <person name="Brenton Z.W."/>
            <person name="Flinn B.S."/>
            <person name="Jenkins J."/>
            <person name="Shu S."/>
            <person name="Flowers D."/>
            <person name="Luo F."/>
            <person name="Wang Y."/>
            <person name="Xia P."/>
            <person name="Barry K."/>
            <person name="Daum C."/>
            <person name="Lipzen A."/>
            <person name="Yoshinaga Y."/>
            <person name="Schmutz J."/>
            <person name="Saski C."/>
            <person name="Vermerris W."/>
            <person name="Kresovich S."/>
        </authorList>
    </citation>
    <scope>NUCLEOTIDE SEQUENCE</scope>
</reference>
<sequence>MTDTFRSALFLAKPFCTRASCRHRRSPEHPPNRGNSLSGLQGIVTEKEGIQSSGSVLFRCVYRDRGYSLECLELFLHWPCF</sequence>
<dbReference type="EMBL" id="CM027688">
    <property type="protein sequence ID" value="KAG0519017.1"/>
    <property type="molecule type" value="Genomic_DNA"/>
</dbReference>
<proteinExistence type="predicted"/>
<comment type="caution">
    <text evidence="1">The sequence shown here is derived from an EMBL/GenBank/DDBJ whole genome shotgun (WGS) entry which is preliminary data.</text>
</comment>
<name>A0A921QBT3_SORBI</name>
<organism evidence="1 2">
    <name type="scientific">Sorghum bicolor</name>
    <name type="common">Sorghum</name>
    <name type="synonym">Sorghum vulgare</name>
    <dbReference type="NCBI Taxonomy" id="4558"/>
    <lineage>
        <taxon>Eukaryota</taxon>
        <taxon>Viridiplantae</taxon>
        <taxon>Streptophyta</taxon>
        <taxon>Embryophyta</taxon>
        <taxon>Tracheophyta</taxon>
        <taxon>Spermatophyta</taxon>
        <taxon>Magnoliopsida</taxon>
        <taxon>Liliopsida</taxon>
        <taxon>Poales</taxon>
        <taxon>Poaceae</taxon>
        <taxon>PACMAD clade</taxon>
        <taxon>Panicoideae</taxon>
        <taxon>Andropogonodae</taxon>
        <taxon>Andropogoneae</taxon>
        <taxon>Sorghinae</taxon>
        <taxon>Sorghum</taxon>
    </lineage>
</organism>
<evidence type="ECO:0000313" key="2">
    <source>
        <dbReference type="Proteomes" id="UP000807115"/>
    </source>
</evidence>
<dbReference type="AlphaFoldDB" id="A0A921QBT3"/>
<dbReference type="Proteomes" id="UP000807115">
    <property type="component" value="Chromosome 9"/>
</dbReference>
<gene>
    <name evidence="1" type="ORF">BDA96_09G227600</name>
</gene>
<accession>A0A921QBT3</accession>
<reference evidence="1" key="2">
    <citation type="submission" date="2020-10" db="EMBL/GenBank/DDBJ databases">
        <authorList>
            <person name="Cooper E.A."/>
            <person name="Brenton Z.W."/>
            <person name="Flinn B.S."/>
            <person name="Jenkins J."/>
            <person name="Shu S."/>
            <person name="Flowers D."/>
            <person name="Luo F."/>
            <person name="Wang Y."/>
            <person name="Xia P."/>
            <person name="Barry K."/>
            <person name="Daum C."/>
            <person name="Lipzen A."/>
            <person name="Yoshinaga Y."/>
            <person name="Schmutz J."/>
            <person name="Saski C."/>
            <person name="Vermerris W."/>
            <person name="Kresovich S."/>
        </authorList>
    </citation>
    <scope>NUCLEOTIDE SEQUENCE</scope>
</reference>
<evidence type="ECO:0000313" key="1">
    <source>
        <dbReference type="EMBL" id="KAG0519017.1"/>
    </source>
</evidence>